<dbReference type="AlphaFoldDB" id="A0A1F5KMS8"/>
<dbReference type="EMBL" id="MFDM01000030">
    <property type="protein sequence ID" value="OGE42139.1"/>
    <property type="molecule type" value="Genomic_DNA"/>
</dbReference>
<comment type="caution">
    <text evidence="2">The sequence shown here is derived from an EMBL/GenBank/DDBJ whole genome shotgun (WGS) entry which is preliminary data.</text>
</comment>
<evidence type="ECO:0000313" key="2">
    <source>
        <dbReference type="EMBL" id="OGE42139.1"/>
    </source>
</evidence>
<accession>A0A1F5KMS8</accession>
<feature type="region of interest" description="Disordered" evidence="1">
    <location>
        <begin position="94"/>
        <end position="126"/>
    </location>
</feature>
<name>A0A1F5KMS8_9BACT</name>
<reference evidence="2 3" key="1">
    <citation type="journal article" date="2016" name="Nat. Commun.">
        <title>Thousands of microbial genomes shed light on interconnected biogeochemical processes in an aquifer system.</title>
        <authorList>
            <person name="Anantharaman K."/>
            <person name="Brown C.T."/>
            <person name="Hug L.A."/>
            <person name="Sharon I."/>
            <person name="Castelle C.J."/>
            <person name="Probst A.J."/>
            <person name="Thomas B.C."/>
            <person name="Singh A."/>
            <person name="Wilkins M.J."/>
            <person name="Karaoz U."/>
            <person name="Brodie E.L."/>
            <person name="Williams K.H."/>
            <person name="Hubbard S.S."/>
            <person name="Banfield J.F."/>
        </authorList>
    </citation>
    <scope>NUCLEOTIDE SEQUENCE [LARGE SCALE GENOMIC DNA]</scope>
</reference>
<feature type="compositionally biased region" description="Polar residues" evidence="1">
    <location>
        <begin position="111"/>
        <end position="126"/>
    </location>
</feature>
<dbReference type="STRING" id="1797785.A3B45_00595"/>
<organism evidence="2 3">
    <name type="scientific">Candidatus Daviesbacteria bacterium RIFCSPLOWO2_01_FULL_39_12</name>
    <dbReference type="NCBI Taxonomy" id="1797785"/>
    <lineage>
        <taxon>Bacteria</taxon>
        <taxon>Candidatus Daviesiibacteriota</taxon>
    </lineage>
</organism>
<gene>
    <name evidence="2" type="ORF">A3B45_00595</name>
</gene>
<proteinExistence type="predicted"/>
<protein>
    <submittedName>
        <fullName evidence="2">Uncharacterized protein</fullName>
    </submittedName>
</protein>
<sequence>MPTQRSQSNKPILKDQMDRLALLSDTSISKGEISVKSNNSIKGNGLDRKFVQRKDTTPSPIKEELNRLAKAWCELLLGQVMEAHNQQKLLRANGGKTAENINIDNKRGSALSRQEPLSESSGCPLT</sequence>
<evidence type="ECO:0000256" key="1">
    <source>
        <dbReference type="SAM" id="MobiDB-lite"/>
    </source>
</evidence>
<dbReference type="Proteomes" id="UP000178565">
    <property type="component" value="Unassembled WGS sequence"/>
</dbReference>
<evidence type="ECO:0000313" key="3">
    <source>
        <dbReference type="Proteomes" id="UP000178565"/>
    </source>
</evidence>